<evidence type="ECO:0000259" key="1">
    <source>
        <dbReference type="Pfam" id="PF00270"/>
    </source>
</evidence>
<accession>B0DHX2</accession>
<dbReference type="GeneID" id="6079131"/>
<dbReference type="InterPro" id="IPR027417">
    <property type="entry name" value="P-loop_NTPase"/>
</dbReference>
<dbReference type="KEGG" id="lbc:LACBIDRAFT_302572"/>
<gene>
    <name evidence="2" type="ORF">LACBIDRAFT_302572</name>
</gene>
<keyword evidence="3" id="KW-1185">Reference proteome</keyword>
<dbReference type="GO" id="GO:0005524">
    <property type="term" value="F:ATP binding"/>
    <property type="evidence" value="ECO:0007669"/>
    <property type="project" value="InterPro"/>
</dbReference>
<dbReference type="OrthoDB" id="3260945at2759"/>
<dbReference type="AlphaFoldDB" id="B0DHX2"/>
<dbReference type="GO" id="GO:0003676">
    <property type="term" value="F:nucleic acid binding"/>
    <property type="evidence" value="ECO:0007669"/>
    <property type="project" value="InterPro"/>
</dbReference>
<dbReference type="Proteomes" id="UP000001194">
    <property type="component" value="Unassembled WGS sequence"/>
</dbReference>
<dbReference type="EMBL" id="DS547111">
    <property type="protein sequence ID" value="EDR05804.1"/>
    <property type="molecule type" value="Genomic_DNA"/>
</dbReference>
<dbReference type="SUPFAM" id="SSF52540">
    <property type="entry name" value="P-loop containing nucleoside triphosphate hydrolases"/>
    <property type="match status" value="1"/>
</dbReference>
<dbReference type="InParanoid" id="B0DHX2"/>
<dbReference type="Gene3D" id="3.40.50.300">
    <property type="entry name" value="P-loop containing nucleotide triphosphate hydrolases"/>
    <property type="match status" value="1"/>
</dbReference>
<dbReference type="RefSeq" id="XP_001883480.1">
    <property type="nucleotide sequence ID" value="XM_001883445.1"/>
</dbReference>
<dbReference type="HOGENOM" id="CLU_155619_0_0_1"/>
<proteinExistence type="predicted"/>
<reference evidence="2 3" key="1">
    <citation type="journal article" date="2008" name="Nature">
        <title>The genome of Laccaria bicolor provides insights into mycorrhizal symbiosis.</title>
        <authorList>
            <person name="Martin F."/>
            <person name="Aerts A."/>
            <person name="Ahren D."/>
            <person name="Brun A."/>
            <person name="Danchin E.G.J."/>
            <person name="Duchaussoy F."/>
            <person name="Gibon J."/>
            <person name="Kohler A."/>
            <person name="Lindquist E."/>
            <person name="Pereda V."/>
            <person name="Salamov A."/>
            <person name="Shapiro H.J."/>
            <person name="Wuyts J."/>
            <person name="Blaudez D."/>
            <person name="Buee M."/>
            <person name="Brokstein P."/>
            <person name="Canbaeck B."/>
            <person name="Cohen D."/>
            <person name="Courty P.E."/>
            <person name="Coutinho P.M."/>
            <person name="Delaruelle C."/>
            <person name="Detter J.C."/>
            <person name="Deveau A."/>
            <person name="DiFazio S."/>
            <person name="Duplessis S."/>
            <person name="Fraissinet-Tachet L."/>
            <person name="Lucic E."/>
            <person name="Frey-Klett P."/>
            <person name="Fourrey C."/>
            <person name="Feussner I."/>
            <person name="Gay G."/>
            <person name="Grimwood J."/>
            <person name="Hoegger P.J."/>
            <person name="Jain P."/>
            <person name="Kilaru S."/>
            <person name="Labbe J."/>
            <person name="Lin Y.C."/>
            <person name="Legue V."/>
            <person name="Le Tacon F."/>
            <person name="Marmeisse R."/>
            <person name="Melayah D."/>
            <person name="Montanini B."/>
            <person name="Muratet M."/>
            <person name="Nehls U."/>
            <person name="Niculita-Hirzel H."/>
            <person name="Oudot-Le Secq M.P."/>
            <person name="Peter M."/>
            <person name="Quesneville H."/>
            <person name="Rajashekar B."/>
            <person name="Reich M."/>
            <person name="Rouhier N."/>
            <person name="Schmutz J."/>
            <person name="Yin T."/>
            <person name="Chalot M."/>
            <person name="Henrissat B."/>
            <person name="Kuees U."/>
            <person name="Lucas S."/>
            <person name="Van de Peer Y."/>
            <person name="Podila G.K."/>
            <person name="Polle A."/>
            <person name="Pukkila P.J."/>
            <person name="Richardson P.M."/>
            <person name="Rouze P."/>
            <person name="Sanders I.R."/>
            <person name="Stajich J.E."/>
            <person name="Tunlid A."/>
            <person name="Tuskan G."/>
            <person name="Grigoriev I.V."/>
        </authorList>
    </citation>
    <scope>NUCLEOTIDE SEQUENCE [LARGE SCALE GENOMIC DNA]</scope>
    <source>
        <strain evidence="3">S238N-H82 / ATCC MYA-4686</strain>
    </source>
</reference>
<evidence type="ECO:0000313" key="2">
    <source>
        <dbReference type="EMBL" id="EDR05804.1"/>
    </source>
</evidence>
<protein>
    <submittedName>
        <fullName evidence="2">Predicted protein</fullName>
    </submittedName>
</protein>
<dbReference type="Pfam" id="PF00270">
    <property type="entry name" value="DEAD"/>
    <property type="match status" value="1"/>
</dbReference>
<name>B0DHX2_LACBS</name>
<dbReference type="InterPro" id="IPR011545">
    <property type="entry name" value="DEAD/DEAH_box_helicase_dom"/>
</dbReference>
<evidence type="ECO:0000313" key="3">
    <source>
        <dbReference type="Proteomes" id="UP000001194"/>
    </source>
</evidence>
<sequence>MMARQPRWQDPQGLDTINNIVKKLIPDWTNGLHAIQLELVSALLDGKSVPCCTATGDGKSAAFSVPILKEHNKHPGAYLVGLPTRNQPIGVVITPTKGLADNIVHELSSSRLNISAFSY</sequence>
<feature type="domain" description="DEAD/DEAH-box helicase" evidence="1">
    <location>
        <begin position="34"/>
        <end position="109"/>
    </location>
</feature>
<organism evidence="3">
    <name type="scientific">Laccaria bicolor (strain S238N-H82 / ATCC MYA-4686)</name>
    <name type="common">Bicoloured deceiver</name>
    <name type="synonym">Laccaria laccata var. bicolor</name>
    <dbReference type="NCBI Taxonomy" id="486041"/>
    <lineage>
        <taxon>Eukaryota</taxon>
        <taxon>Fungi</taxon>
        <taxon>Dikarya</taxon>
        <taxon>Basidiomycota</taxon>
        <taxon>Agaricomycotina</taxon>
        <taxon>Agaricomycetes</taxon>
        <taxon>Agaricomycetidae</taxon>
        <taxon>Agaricales</taxon>
        <taxon>Agaricineae</taxon>
        <taxon>Hydnangiaceae</taxon>
        <taxon>Laccaria</taxon>
    </lineage>
</organism>